<name>A0A5S9Q3D7_9HYPH</name>
<evidence type="ECO:0000256" key="2">
    <source>
        <dbReference type="ARBA" id="ARBA00022801"/>
    </source>
</evidence>
<protein>
    <submittedName>
        <fullName evidence="5">GDP-mannose mannosyl hydrolase</fullName>
        <ecNumber evidence="5">3.6.1.-</ecNumber>
    </submittedName>
</protein>
<accession>A0A5S9Q3D7</accession>
<proteinExistence type="inferred from homology"/>
<evidence type="ECO:0000256" key="1">
    <source>
        <dbReference type="ARBA" id="ARBA00001946"/>
    </source>
</evidence>
<dbReference type="PANTHER" id="PTHR43736">
    <property type="entry name" value="ADP-RIBOSE PYROPHOSPHATASE"/>
    <property type="match status" value="1"/>
</dbReference>
<comment type="similarity">
    <text evidence="3">Belongs to the Nudix hydrolase family.</text>
</comment>
<dbReference type="InterPro" id="IPR015797">
    <property type="entry name" value="NUDIX_hydrolase-like_dom_sf"/>
</dbReference>
<evidence type="ECO:0000259" key="4">
    <source>
        <dbReference type="PROSITE" id="PS51462"/>
    </source>
</evidence>
<dbReference type="InterPro" id="IPR000086">
    <property type="entry name" value="NUDIX_hydrolase_dom"/>
</dbReference>
<dbReference type="PROSITE" id="PS00893">
    <property type="entry name" value="NUDIX_BOX"/>
    <property type="match status" value="1"/>
</dbReference>
<dbReference type="PROSITE" id="PS51462">
    <property type="entry name" value="NUDIX"/>
    <property type="match status" value="1"/>
</dbReference>
<dbReference type="EC" id="3.6.1.-" evidence="5"/>
<dbReference type="EMBL" id="CACSAS010000001">
    <property type="protein sequence ID" value="CAA0112055.1"/>
    <property type="molecule type" value="Genomic_DNA"/>
</dbReference>
<comment type="cofactor">
    <cofactor evidence="1">
        <name>Mg(2+)</name>
        <dbReference type="ChEBI" id="CHEBI:18420"/>
    </cofactor>
</comment>
<keyword evidence="6" id="KW-1185">Reference proteome</keyword>
<evidence type="ECO:0000313" key="5">
    <source>
        <dbReference type="EMBL" id="CAA0112055.1"/>
    </source>
</evidence>
<dbReference type="CDD" id="cd04673">
    <property type="entry name" value="NUDIX_ADPRase"/>
    <property type="match status" value="1"/>
</dbReference>
<gene>
    <name evidence="5" type="primary">gmm</name>
    <name evidence="5" type="ORF">STARVERO_04008</name>
</gene>
<dbReference type="GO" id="GO:0016787">
    <property type="term" value="F:hydrolase activity"/>
    <property type="evidence" value="ECO:0007669"/>
    <property type="project" value="UniProtKB-KW"/>
</dbReference>
<feature type="domain" description="Nudix hydrolase" evidence="4">
    <location>
        <begin position="10"/>
        <end position="140"/>
    </location>
</feature>
<dbReference type="PRINTS" id="PR00502">
    <property type="entry name" value="NUDIXFAMILY"/>
</dbReference>
<sequence length="151" mass="15340">MSHAVSTVVRPVLAASTAVFRNGQVLLARRGQKPSPGLWSLPGGRVEPGETLAAAAAREVMEEVGVSCEILGVAGALDVIQHDPAGALAAHFVVVGHAARWVSGEPATGPEAAEVSWFDPQALPDATTPGLQGIVDAAWLVALAAEGPEAL</sequence>
<dbReference type="InterPro" id="IPR020476">
    <property type="entry name" value="Nudix_hydrolase"/>
</dbReference>
<dbReference type="Pfam" id="PF00293">
    <property type="entry name" value="NUDIX"/>
    <property type="match status" value="1"/>
</dbReference>
<dbReference type="SUPFAM" id="SSF55811">
    <property type="entry name" value="Nudix"/>
    <property type="match status" value="1"/>
</dbReference>
<dbReference type="Gene3D" id="3.90.79.10">
    <property type="entry name" value="Nucleoside Triphosphate Pyrophosphohydrolase"/>
    <property type="match status" value="1"/>
</dbReference>
<dbReference type="InterPro" id="IPR020084">
    <property type="entry name" value="NUDIX_hydrolase_CS"/>
</dbReference>
<evidence type="ECO:0000313" key="6">
    <source>
        <dbReference type="Proteomes" id="UP000433050"/>
    </source>
</evidence>
<dbReference type="Proteomes" id="UP000433050">
    <property type="component" value="Unassembled WGS sequence"/>
</dbReference>
<organism evidence="5 6">
    <name type="scientific">Starkeya nomas</name>
    <dbReference type="NCBI Taxonomy" id="2666134"/>
    <lineage>
        <taxon>Bacteria</taxon>
        <taxon>Pseudomonadati</taxon>
        <taxon>Pseudomonadota</taxon>
        <taxon>Alphaproteobacteria</taxon>
        <taxon>Hyphomicrobiales</taxon>
        <taxon>Xanthobacteraceae</taxon>
        <taxon>Starkeya</taxon>
    </lineage>
</organism>
<keyword evidence="2 3" id="KW-0378">Hydrolase</keyword>
<dbReference type="PANTHER" id="PTHR43736:SF1">
    <property type="entry name" value="DIHYDRONEOPTERIN TRIPHOSPHATE DIPHOSPHATASE"/>
    <property type="match status" value="1"/>
</dbReference>
<dbReference type="RefSeq" id="WP_159601083.1">
    <property type="nucleotide sequence ID" value="NZ_CACSAS010000001.1"/>
</dbReference>
<reference evidence="5 6" key="1">
    <citation type="submission" date="2019-12" db="EMBL/GenBank/DDBJ databases">
        <authorList>
            <person name="Reyes-Prieto M."/>
        </authorList>
    </citation>
    <scope>NUCLEOTIDE SEQUENCE [LARGE SCALE GENOMIC DNA]</scope>
    <source>
        <strain evidence="5">HF14-78462</strain>
    </source>
</reference>
<dbReference type="AlphaFoldDB" id="A0A5S9Q3D7"/>
<evidence type="ECO:0000256" key="3">
    <source>
        <dbReference type="RuleBase" id="RU003476"/>
    </source>
</evidence>